<organism evidence="2 3">
    <name type="scientific">Cudoniella acicularis</name>
    <dbReference type="NCBI Taxonomy" id="354080"/>
    <lineage>
        <taxon>Eukaryota</taxon>
        <taxon>Fungi</taxon>
        <taxon>Dikarya</taxon>
        <taxon>Ascomycota</taxon>
        <taxon>Pezizomycotina</taxon>
        <taxon>Leotiomycetes</taxon>
        <taxon>Helotiales</taxon>
        <taxon>Tricladiaceae</taxon>
        <taxon>Cudoniella</taxon>
    </lineage>
</organism>
<proteinExistence type="predicted"/>
<accession>A0A8H4RFI1</accession>
<reference evidence="2 3" key="1">
    <citation type="submission" date="2020-03" db="EMBL/GenBank/DDBJ databases">
        <title>Draft Genome Sequence of Cudoniella acicularis.</title>
        <authorList>
            <person name="Buettner E."/>
            <person name="Kellner H."/>
        </authorList>
    </citation>
    <scope>NUCLEOTIDE SEQUENCE [LARGE SCALE GENOMIC DNA]</scope>
    <source>
        <strain evidence="2 3">DSM 108380</strain>
    </source>
</reference>
<evidence type="ECO:0000313" key="2">
    <source>
        <dbReference type="EMBL" id="KAF4629147.1"/>
    </source>
</evidence>
<sequence length="285" mass="33717">MAKPALLPYQSASRPKKPTKKSKTSTTTPSSSSLPQPPFTIFEDNTATPLLPPLTIQSLADQKALKDRWPKLAAGMQVQYSEWTYTIQVITWFLPLLTQIEMHLPHLASPKRKRLEEIKEECEWKRIGNWEEMIFLSQVIQGRGYEKTEEDFEILAERWTVRDAGLAREMCGLVGWVWRADKFLRNEWGVEDLVVVEQVVNKEEYRVMKTCWLEVMEKHVWCEDDDDFDWEWFQIKFVKDISQVLDQCFNWEEPAVYEEWKKTYGGQRDALTDIGEYLENRIWEI</sequence>
<dbReference type="Proteomes" id="UP000566819">
    <property type="component" value="Unassembled WGS sequence"/>
</dbReference>
<dbReference type="EMBL" id="JAAMPI010000714">
    <property type="protein sequence ID" value="KAF4629147.1"/>
    <property type="molecule type" value="Genomic_DNA"/>
</dbReference>
<feature type="compositionally biased region" description="Low complexity" evidence="1">
    <location>
        <begin position="24"/>
        <end position="34"/>
    </location>
</feature>
<gene>
    <name evidence="2" type="ORF">G7Y89_g9005</name>
</gene>
<keyword evidence="3" id="KW-1185">Reference proteome</keyword>
<evidence type="ECO:0000313" key="3">
    <source>
        <dbReference type="Proteomes" id="UP000566819"/>
    </source>
</evidence>
<evidence type="ECO:0000256" key="1">
    <source>
        <dbReference type="SAM" id="MobiDB-lite"/>
    </source>
</evidence>
<name>A0A8H4RFI1_9HELO</name>
<dbReference type="AlphaFoldDB" id="A0A8H4RFI1"/>
<feature type="compositionally biased region" description="Basic residues" evidence="1">
    <location>
        <begin position="14"/>
        <end position="23"/>
    </location>
</feature>
<feature type="region of interest" description="Disordered" evidence="1">
    <location>
        <begin position="1"/>
        <end position="39"/>
    </location>
</feature>
<comment type="caution">
    <text evidence="2">The sequence shown here is derived from an EMBL/GenBank/DDBJ whole genome shotgun (WGS) entry which is preliminary data.</text>
</comment>
<protein>
    <submittedName>
        <fullName evidence="2">Uncharacterized protein</fullName>
    </submittedName>
</protein>